<dbReference type="AlphaFoldDB" id="A0A9J6RR56"/>
<protein>
    <submittedName>
        <fullName evidence="2">HDOD domain-containing protein</fullName>
    </submittedName>
</protein>
<name>A0A9J6RR56_9GAMM</name>
<comment type="caution">
    <text evidence="2">The sequence shown here is derived from an EMBL/GenBank/DDBJ whole genome shotgun (WGS) entry which is preliminary data.</text>
</comment>
<feature type="domain" description="HDOD" evidence="1">
    <location>
        <begin position="24"/>
        <end position="212"/>
    </location>
</feature>
<reference evidence="2 3" key="1">
    <citation type="submission" date="2022-12" db="EMBL/GenBank/DDBJ databases">
        <title>Dasania phycosphaerae sp. nov., isolated from particulate material of the south coast of Korea.</title>
        <authorList>
            <person name="Jiang Y."/>
        </authorList>
    </citation>
    <scope>NUCLEOTIDE SEQUENCE [LARGE SCALE GENOMIC DNA]</scope>
    <source>
        <strain evidence="2 3">GY-19</strain>
    </source>
</reference>
<dbReference type="RefSeq" id="WP_258332792.1">
    <property type="nucleotide sequence ID" value="NZ_JAPTGG010000017.1"/>
</dbReference>
<dbReference type="Proteomes" id="UP001069090">
    <property type="component" value="Unassembled WGS sequence"/>
</dbReference>
<dbReference type="EMBL" id="JAPTGG010000017">
    <property type="protein sequence ID" value="MCZ0866842.1"/>
    <property type="molecule type" value="Genomic_DNA"/>
</dbReference>
<accession>A0A9J6RR56</accession>
<dbReference type="InterPro" id="IPR013976">
    <property type="entry name" value="HDOD"/>
</dbReference>
<keyword evidence="3" id="KW-1185">Reference proteome</keyword>
<evidence type="ECO:0000313" key="3">
    <source>
        <dbReference type="Proteomes" id="UP001069090"/>
    </source>
</evidence>
<gene>
    <name evidence="2" type="ORF">O0V09_16650</name>
</gene>
<dbReference type="SUPFAM" id="SSF109604">
    <property type="entry name" value="HD-domain/PDEase-like"/>
    <property type="match status" value="1"/>
</dbReference>
<dbReference type="PANTHER" id="PTHR33525:SF3">
    <property type="entry name" value="RIBONUCLEASE Y"/>
    <property type="match status" value="1"/>
</dbReference>
<dbReference type="PANTHER" id="PTHR33525">
    <property type="match status" value="1"/>
</dbReference>
<organism evidence="2 3">
    <name type="scientific">Dasania phycosphaerae</name>
    <dbReference type="NCBI Taxonomy" id="2950436"/>
    <lineage>
        <taxon>Bacteria</taxon>
        <taxon>Pseudomonadati</taxon>
        <taxon>Pseudomonadota</taxon>
        <taxon>Gammaproteobacteria</taxon>
        <taxon>Cellvibrionales</taxon>
        <taxon>Spongiibacteraceae</taxon>
        <taxon>Dasania</taxon>
    </lineage>
</organism>
<dbReference type="Pfam" id="PF08668">
    <property type="entry name" value="HDOD"/>
    <property type="match status" value="1"/>
</dbReference>
<dbReference type="Gene3D" id="1.10.3210.10">
    <property type="entry name" value="Hypothetical protein af1432"/>
    <property type="match status" value="1"/>
</dbReference>
<evidence type="ECO:0000313" key="2">
    <source>
        <dbReference type="EMBL" id="MCZ0866842.1"/>
    </source>
</evidence>
<dbReference type="PROSITE" id="PS51833">
    <property type="entry name" value="HDOD"/>
    <property type="match status" value="1"/>
</dbReference>
<proteinExistence type="predicted"/>
<dbReference type="InterPro" id="IPR052340">
    <property type="entry name" value="RNase_Y/CdgJ"/>
</dbReference>
<evidence type="ECO:0000259" key="1">
    <source>
        <dbReference type="PROSITE" id="PS51833"/>
    </source>
</evidence>
<sequence length="281" mass="30525">MQDDVYSSVSPLLEQKIAVQALSLPMLPQVTTHVLSLVNDVNSDAAALSRLIQSDQALAGHVMRIANSAAYSPSAKMTSLQQAIARLGMQNIAEIAMAATMGPKLFAAPGFEPLIKELWLASLSTAVWAKEIARKARKNVESTFLSGLLFQIGKPAVLQAALECAQELQLEVDRASAQRLIDRYQKQVGVILAERWQLPAAVAETIANIDSEQAQSKAQDVIDAIRAARVFAQVALEQGEYDAKVLASDPYVVVMNLYVSDVEQLLEKLDDINNTIEALKL</sequence>